<feature type="transmembrane region" description="Helical" evidence="4">
    <location>
        <begin position="144"/>
        <end position="167"/>
    </location>
</feature>
<keyword evidence="2 4" id="KW-1133">Transmembrane helix</keyword>
<evidence type="ECO:0000313" key="5">
    <source>
        <dbReference type="EMBL" id="MDO9711711.1"/>
    </source>
</evidence>
<dbReference type="InterPro" id="IPR011701">
    <property type="entry name" value="MFS"/>
</dbReference>
<sequence length="397" mass="39648">MNPPAAPAPAEATRTALILGTAQTLAWAVSYYLPAVVAPVVVEESGGDRTLVYGAFSLALLISGLCAPRVGAAIAQRGGRPVLLASALVLACGLALLGLLPGLWGWALGWMVLGLGMALGLYEAAFATLGVLYGRAARRPITTVTLLAGFASTLGWPMSAALVPWLGWRGTCLAYAALVLFVVLPLYLLVPRAAAPAEAAPGAAAEPGDPPPPAAWVRRSFLLLAVFFTLRAVISATLSVHIIAVLGGLGLSAAAAVGAAALQGPSQVGGRLLEFTLGRAAHPLTAARLGGALLPAGALLLVLAGPAAAVPFVVLYGASNGILTISRGAVPLALFGPKGYPVLMGRLALPILLAQAGAPTVTAPLVAALPAVAVLGLGGLLALLALACLLPLRPAPS</sequence>
<feature type="transmembrane region" description="Helical" evidence="4">
    <location>
        <begin position="372"/>
        <end position="392"/>
    </location>
</feature>
<accession>A0ABT9E6B2</accession>
<protein>
    <submittedName>
        <fullName evidence="5">MFS transporter</fullName>
    </submittedName>
</protein>
<dbReference type="Pfam" id="PF07690">
    <property type="entry name" value="MFS_1"/>
    <property type="match status" value="1"/>
</dbReference>
<keyword evidence="1 4" id="KW-0812">Transmembrane</keyword>
<name>A0ABT9E6B2_9PROT</name>
<evidence type="ECO:0000256" key="2">
    <source>
        <dbReference type="ARBA" id="ARBA00022989"/>
    </source>
</evidence>
<dbReference type="Proteomes" id="UP001243009">
    <property type="component" value="Unassembled WGS sequence"/>
</dbReference>
<feature type="transmembrane region" description="Helical" evidence="4">
    <location>
        <begin position="110"/>
        <end position="132"/>
    </location>
</feature>
<feature type="transmembrane region" description="Helical" evidence="4">
    <location>
        <begin position="240"/>
        <end position="262"/>
    </location>
</feature>
<evidence type="ECO:0000256" key="3">
    <source>
        <dbReference type="ARBA" id="ARBA00023136"/>
    </source>
</evidence>
<dbReference type="SUPFAM" id="SSF103473">
    <property type="entry name" value="MFS general substrate transporter"/>
    <property type="match status" value="1"/>
</dbReference>
<evidence type="ECO:0000256" key="4">
    <source>
        <dbReference type="SAM" id="Phobius"/>
    </source>
</evidence>
<feature type="transmembrane region" description="Helical" evidence="4">
    <location>
        <begin position="289"/>
        <end position="308"/>
    </location>
</feature>
<feature type="transmembrane region" description="Helical" evidence="4">
    <location>
        <begin position="173"/>
        <end position="195"/>
    </location>
</feature>
<dbReference type="InterPro" id="IPR036259">
    <property type="entry name" value="MFS_trans_sf"/>
</dbReference>
<organism evidence="5 6">
    <name type="scientific">Paracraurococcus lichenis</name>
    <dbReference type="NCBI Taxonomy" id="3064888"/>
    <lineage>
        <taxon>Bacteria</taxon>
        <taxon>Pseudomonadati</taxon>
        <taxon>Pseudomonadota</taxon>
        <taxon>Alphaproteobacteria</taxon>
        <taxon>Acetobacterales</taxon>
        <taxon>Roseomonadaceae</taxon>
        <taxon>Paracraurococcus</taxon>
    </lineage>
</organism>
<dbReference type="EMBL" id="JAUTWS010000033">
    <property type="protein sequence ID" value="MDO9711711.1"/>
    <property type="molecule type" value="Genomic_DNA"/>
</dbReference>
<keyword evidence="3 4" id="KW-0472">Membrane</keyword>
<dbReference type="Gene3D" id="1.20.1250.20">
    <property type="entry name" value="MFS general substrate transporter like domains"/>
    <property type="match status" value="1"/>
</dbReference>
<reference evidence="5 6" key="1">
    <citation type="submission" date="2023-08" db="EMBL/GenBank/DDBJ databases">
        <title>The draft genome sequence of Paracraurococcus sp. LOR1-02.</title>
        <authorList>
            <person name="Kingkaew E."/>
            <person name="Tanasupawat S."/>
        </authorList>
    </citation>
    <scope>NUCLEOTIDE SEQUENCE [LARGE SCALE GENOMIC DNA]</scope>
    <source>
        <strain evidence="5 6">LOR1-02</strain>
    </source>
</reference>
<keyword evidence="6" id="KW-1185">Reference proteome</keyword>
<feature type="transmembrane region" description="Helical" evidence="4">
    <location>
        <begin position="82"/>
        <end position="104"/>
    </location>
</feature>
<evidence type="ECO:0000313" key="6">
    <source>
        <dbReference type="Proteomes" id="UP001243009"/>
    </source>
</evidence>
<dbReference type="RefSeq" id="WP_305106567.1">
    <property type="nucleotide sequence ID" value="NZ_JAUTWS010000033.1"/>
</dbReference>
<comment type="caution">
    <text evidence="5">The sequence shown here is derived from an EMBL/GenBank/DDBJ whole genome shotgun (WGS) entry which is preliminary data.</text>
</comment>
<gene>
    <name evidence="5" type="ORF">Q7A36_25410</name>
</gene>
<feature type="transmembrane region" description="Helical" evidence="4">
    <location>
        <begin position="51"/>
        <end position="70"/>
    </location>
</feature>
<evidence type="ECO:0000256" key="1">
    <source>
        <dbReference type="ARBA" id="ARBA00022692"/>
    </source>
</evidence>
<proteinExistence type="predicted"/>
<feature type="transmembrane region" description="Helical" evidence="4">
    <location>
        <begin position="216"/>
        <end position="234"/>
    </location>
</feature>